<comment type="function">
    <text evidence="12">Structural component of the gap junctions.</text>
</comment>
<dbReference type="PANTHER" id="PTHR11893">
    <property type="entry name" value="INNEXIN"/>
    <property type="match status" value="1"/>
</dbReference>
<evidence type="ECO:0000256" key="11">
    <source>
        <dbReference type="ARBA" id="ARBA00023303"/>
    </source>
</evidence>
<dbReference type="InterPro" id="IPR000990">
    <property type="entry name" value="Innexin"/>
</dbReference>
<keyword evidence="6" id="KW-0303">Gap junction</keyword>
<evidence type="ECO:0000256" key="9">
    <source>
        <dbReference type="ARBA" id="ARBA00023065"/>
    </source>
</evidence>
<keyword evidence="16" id="KW-1185">Reference proteome</keyword>
<keyword evidence="8 12" id="KW-1133">Transmembrane helix</keyword>
<accession>A0ABD2L3S0</accession>
<keyword evidence="7" id="KW-0965">Cell junction</keyword>
<reference evidence="15 16" key="1">
    <citation type="submission" date="2024-10" db="EMBL/GenBank/DDBJ databases">
        <authorList>
            <person name="Kim D."/>
        </authorList>
    </citation>
    <scope>NUCLEOTIDE SEQUENCE [LARGE SCALE GENOMIC DNA]</scope>
    <source>
        <strain evidence="15">BH-2024</strain>
    </source>
</reference>
<keyword evidence="3 12" id="KW-0813">Transport</keyword>
<dbReference type="EMBL" id="JBICBT010000556">
    <property type="protein sequence ID" value="KAL3109798.1"/>
    <property type="molecule type" value="Genomic_DNA"/>
</dbReference>
<organism evidence="15 16">
    <name type="scientific">Heterodera trifolii</name>
    <dbReference type="NCBI Taxonomy" id="157864"/>
    <lineage>
        <taxon>Eukaryota</taxon>
        <taxon>Metazoa</taxon>
        <taxon>Ecdysozoa</taxon>
        <taxon>Nematoda</taxon>
        <taxon>Chromadorea</taxon>
        <taxon>Rhabditida</taxon>
        <taxon>Tylenchina</taxon>
        <taxon>Tylenchomorpha</taxon>
        <taxon>Tylenchoidea</taxon>
        <taxon>Heteroderidae</taxon>
        <taxon>Heteroderinae</taxon>
        <taxon>Heterodera</taxon>
    </lineage>
</organism>
<feature type="compositionally biased region" description="Basic residues" evidence="13">
    <location>
        <begin position="551"/>
        <end position="566"/>
    </location>
</feature>
<comment type="caution">
    <text evidence="15">The sequence shown here is derived from an EMBL/GenBank/DDBJ whole genome shotgun (WGS) entry which is preliminary data.</text>
</comment>
<dbReference type="PANTHER" id="PTHR11893:SF36">
    <property type="entry name" value="INNEXIN-5"/>
    <property type="match status" value="1"/>
</dbReference>
<evidence type="ECO:0000256" key="13">
    <source>
        <dbReference type="SAM" id="MobiDB-lite"/>
    </source>
</evidence>
<feature type="signal peptide" evidence="14">
    <location>
        <begin position="1"/>
        <end position="19"/>
    </location>
</feature>
<name>A0ABD2L3S0_9BILA</name>
<feature type="compositionally biased region" description="Low complexity" evidence="13">
    <location>
        <begin position="680"/>
        <end position="689"/>
    </location>
</feature>
<evidence type="ECO:0000256" key="4">
    <source>
        <dbReference type="ARBA" id="ARBA00022475"/>
    </source>
</evidence>
<evidence type="ECO:0000256" key="10">
    <source>
        <dbReference type="ARBA" id="ARBA00023136"/>
    </source>
</evidence>
<feature type="transmembrane region" description="Helical" evidence="12">
    <location>
        <begin position="252"/>
        <end position="278"/>
    </location>
</feature>
<comment type="similarity">
    <text evidence="12">Belongs to the pannexin family.</text>
</comment>
<protein>
    <recommendedName>
        <fullName evidence="12">Innexin</fullName>
    </recommendedName>
</protein>
<feature type="compositionally biased region" description="Low complexity" evidence="13">
    <location>
        <begin position="629"/>
        <end position="643"/>
    </location>
</feature>
<dbReference type="PROSITE" id="PS51013">
    <property type="entry name" value="PANNEXIN"/>
    <property type="match status" value="1"/>
</dbReference>
<dbReference type="GO" id="GO:0034220">
    <property type="term" value="P:monoatomic ion transmembrane transport"/>
    <property type="evidence" value="ECO:0007669"/>
    <property type="project" value="UniProtKB-KW"/>
</dbReference>
<comment type="caution">
    <text evidence="12">Lacks conserved residue(s) required for the propagation of feature annotation.</text>
</comment>
<evidence type="ECO:0000313" key="16">
    <source>
        <dbReference type="Proteomes" id="UP001620626"/>
    </source>
</evidence>
<sequence length="734" mass="82869">MPLIHISFLPITTISTANAAQSVLCHKSPTSATESSIPMPPLVGLYSRPNLPMVPPILGTEIFRKGWTHIGGRMKKLARGLVKDGIGDKMDKGNLWIVPGFTILVFAGLWTTKLSKIALEESVCRSGSIYDLSGTTLDDDAQRHCQTAKRYYVAPEEPFSYEHRWREEREVKNPEWILWFWAPIVFVMYVMTRFLWSLLLENQGINFNNVVNASQNVLMDNDGIMEVDTDKLDERIPTIADNFKVATYSRAFAGFIFFELSLVFAPIVLLMFVLPLMVGAGYRTWGLDVARAWWDRKEWHGTTLTPVLGAVDEHQQQRLFQRPLRDWERSPPRIPLIPRITYCDYNYVSLGNTHTLTYRCYLDANWHERTALFTWVMLAFLTVVNLGNLMFWLEWAFRMKLKTQRRKWVLRKWLCDKDDFSPWEQDQMNKFAEQFRTGNLLLFYYIEAHTDRVVASAFCSGLFRLWLQKKKSQWIRAHGGGGGGGGAAGDSPSGYTTPKHGFAGAVPGDYGWNLGSDDMEEGEVSSPASPHYYSAESPSTLPLLQQGQVPHGHHQRHHPPQHHHRLSASSDNSSTSKSPGDEPKPKFTSTPIDFHPPPSGTSANATAAGPNAMAMMETPKKHRFSQSAQHPQQPQPQDLLYPPGGFHPHPMARRGTNYARNITKNASSRDPLLMSSSTPSGRKSAGGSASKDKRKREKERERRAQRGGTLPEDERNGREREDTGGGGRSRCSIM</sequence>
<dbReference type="Proteomes" id="UP001620626">
    <property type="component" value="Unassembled WGS sequence"/>
</dbReference>
<feature type="compositionally biased region" description="Polar residues" evidence="13">
    <location>
        <begin position="658"/>
        <end position="679"/>
    </location>
</feature>
<keyword evidence="5 12" id="KW-0812">Transmembrane</keyword>
<keyword evidence="10 12" id="KW-0472">Membrane</keyword>
<evidence type="ECO:0000256" key="12">
    <source>
        <dbReference type="RuleBase" id="RU010713"/>
    </source>
</evidence>
<keyword evidence="4" id="KW-1003">Cell membrane</keyword>
<evidence type="ECO:0000256" key="14">
    <source>
        <dbReference type="SAM" id="SignalP"/>
    </source>
</evidence>
<feature type="region of interest" description="Disordered" evidence="13">
    <location>
        <begin position="478"/>
        <end position="607"/>
    </location>
</feature>
<keyword evidence="9 12" id="KW-0406">Ion transport</keyword>
<evidence type="ECO:0000256" key="3">
    <source>
        <dbReference type="ARBA" id="ARBA00022448"/>
    </source>
</evidence>
<dbReference type="AlphaFoldDB" id="A0ABD2L3S0"/>
<evidence type="ECO:0000313" key="15">
    <source>
        <dbReference type="EMBL" id="KAL3109798.1"/>
    </source>
</evidence>
<gene>
    <name evidence="12" type="primary">inx</name>
    <name evidence="15" type="ORF">niasHT_013015</name>
</gene>
<keyword evidence="14" id="KW-0732">Signal</keyword>
<evidence type="ECO:0000256" key="5">
    <source>
        <dbReference type="ARBA" id="ARBA00022692"/>
    </source>
</evidence>
<feature type="region of interest" description="Disordered" evidence="13">
    <location>
        <begin position="620"/>
        <end position="734"/>
    </location>
</feature>
<dbReference type="Pfam" id="PF00876">
    <property type="entry name" value="Innexin"/>
    <property type="match status" value="1"/>
</dbReference>
<feature type="compositionally biased region" description="Low complexity" evidence="13">
    <location>
        <begin position="567"/>
        <end position="578"/>
    </location>
</feature>
<keyword evidence="11 12" id="KW-0407">Ion channel</keyword>
<evidence type="ECO:0000256" key="8">
    <source>
        <dbReference type="ARBA" id="ARBA00022989"/>
    </source>
</evidence>
<evidence type="ECO:0000256" key="6">
    <source>
        <dbReference type="ARBA" id="ARBA00022868"/>
    </source>
</evidence>
<feature type="chain" id="PRO_5044832888" description="Innexin" evidence="14">
    <location>
        <begin position="20"/>
        <end position="734"/>
    </location>
</feature>
<feature type="compositionally biased region" description="Basic and acidic residues" evidence="13">
    <location>
        <begin position="712"/>
        <end position="723"/>
    </location>
</feature>
<feature type="transmembrane region" description="Helical" evidence="12">
    <location>
        <begin position="372"/>
        <end position="397"/>
    </location>
</feature>
<dbReference type="GO" id="GO:0005886">
    <property type="term" value="C:plasma membrane"/>
    <property type="evidence" value="ECO:0007669"/>
    <property type="project" value="UniProtKB-SubCell"/>
</dbReference>
<proteinExistence type="inferred from homology"/>
<evidence type="ECO:0000256" key="2">
    <source>
        <dbReference type="ARBA" id="ARBA00004651"/>
    </source>
</evidence>
<evidence type="ECO:0000256" key="1">
    <source>
        <dbReference type="ARBA" id="ARBA00004610"/>
    </source>
</evidence>
<dbReference type="GO" id="GO:0005921">
    <property type="term" value="C:gap junction"/>
    <property type="evidence" value="ECO:0007669"/>
    <property type="project" value="UniProtKB-SubCell"/>
</dbReference>
<feature type="compositionally biased region" description="Gly residues" evidence="13">
    <location>
        <begin position="478"/>
        <end position="488"/>
    </location>
</feature>
<comment type="subcellular location">
    <subcellularLocation>
        <location evidence="1">Cell junction</location>
        <location evidence="1">Gap junction</location>
    </subcellularLocation>
    <subcellularLocation>
        <location evidence="2 12">Cell membrane</location>
        <topology evidence="2 12">Multi-pass membrane protein</topology>
    </subcellularLocation>
</comment>
<evidence type="ECO:0000256" key="7">
    <source>
        <dbReference type="ARBA" id="ARBA00022949"/>
    </source>
</evidence>
<feature type="transmembrane region" description="Helical" evidence="12">
    <location>
        <begin position="176"/>
        <end position="196"/>
    </location>
</feature>